<dbReference type="InterPro" id="IPR035500">
    <property type="entry name" value="NHR-like_dom_sf"/>
</dbReference>
<comment type="caution">
    <text evidence="11">The sequence shown here is derived from an EMBL/GenBank/DDBJ whole genome shotgun (WGS) entry which is preliminary data.</text>
</comment>
<evidence type="ECO:0000256" key="5">
    <source>
        <dbReference type="ARBA" id="ARBA00023125"/>
    </source>
</evidence>
<dbReference type="OrthoDB" id="6159439at2759"/>
<dbReference type="AlphaFoldDB" id="A0A267EYL6"/>
<dbReference type="InterPro" id="IPR001628">
    <property type="entry name" value="Znf_hrmn_rcpt"/>
</dbReference>
<dbReference type="GO" id="GO:0004879">
    <property type="term" value="F:nuclear receptor activity"/>
    <property type="evidence" value="ECO:0007669"/>
    <property type="project" value="TreeGrafter"/>
</dbReference>
<dbReference type="Proteomes" id="UP000215902">
    <property type="component" value="Unassembled WGS sequence"/>
</dbReference>
<dbReference type="InterPro" id="IPR050234">
    <property type="entry name" value="Nuclear_hormone_rcpt_NR1"/>
</dbReference>
<keyword evidence="4" id="KW-0805">Transcription regulation</keyword>
<gene>
    <name evidence="11" type="ORF">BOX15_Mlig032022g1</name>
</gene>
<dbReference type="GO" id="GO:0045944">
    <property type="term" value="P:positive regulation of transcription by RNA polymerase II"/>
    <property type="evidence" value="ECO:0007669"/>
    <property type="project" value="TreeGrafter"/>
</dbReference>
<evidence type="ECO:0000256" key="4">
    <source>
        <dbReference type="ARBA" id="ARBA00023015"/>
    </source>
</evidence>
<dbReference type="PANTHER" id="PTHR24082">
    <property type="entry name" value="NUCLEAR HORMONE RECEPTOR"/>
    <property type="match status" value="1"/>
</dbReference>
<keyword evidence="8" id="KW-0539">Nucleus</keyword>
<evidence type="ECO:0000313" key="12">
    <source>
        <dbReference type="Proteomes" id="UP000215902"/>
    </source>
</evidence>
<feature type="region of interest" description="Disordered" evidence="9">
    <location>
        <begin position="184"/>
        <end position="254"/>
    </location>
</feature>
<keyword evidence="5" id="KW-0238">DNA-binding</keyword>
<evidence type="ECO:0000256" key="3">
    <source>
        <dbReference type="ARBA" id="ARBA00022833"/>
    </source>
</evidence>
<evidence type="ECO:0000313" key="11">
    <source>
        <dbReference type="EMBL" id="PAA66595.1"/>
    </source>
</evidence>
<proteinExistence type="predicted"/>
<dbReference type="SMART" id="SM00399">
    <property type="entry name" value="ZnF_C4"/>
    <property type="match status" value="1"/>
</dbReference>
<keyword evidence="7" id="KW-0675">Receptor</keyword>
<protein>
    <recommendedName>
        <fullName evidence="10">Nuclear receptor domain-containing protein</fullName>
    </recommendedName>
</protein>
<dbReference type="InterPro" id="IPR013088">
    <property type="entry name" value="Znf_NHR/GATA"/>
</dbReference>
<evidence type="ECO:0000256" key="2">
    <source>
        <dbReference type="ARBA" id="ARBA00022771"/>
    </source>
</evidence>
<dbReference type="SUPFAM" id="SSF57716">
    <property type="entry name" value="Glucocorticoid receptor-like (DNA-binding domain)"/>
    <property type="match status" value="1"/>
</dbReference>
<accession>A0A267EYL6</accession>
<keyword evidence="6" id="KW-0804">Transcription</keyword>
<dbReference type="PROSITE" id="PS51030">
    <property type="entry name" value="NUCLEAR_REC_DBD_2"/>
    <property type="match status" value="1"/>
</dbReference>
<dbReference type="PRINTS" id="PR00047">
    <property type="entry name" value="STROIDFINGER"/>
</dbReference>
<dbReference type="EMBL" id="NIVC01001548">
    <property type="protein sequence ID" value="PAA66595.1"/>
    <property type="molecule type" value="Genomic_DNA"/>
</dbReference>
<evidence type="ECO:0000259" key="10">
    <source>
        <dbReference type="PROSITE" id="PS51030"/>
    </source>
</evidence>
<keyword evidence="2" id="KW-0863">Zinc-finger</keyword>
<dbReference type="Gene3D" id="3.30.50.10">
    <property type="entry name" value="Erythroid Transcription Factor GATA-1, subunit A"/>
    <property type="match status" value="1"/>
</dbReference>
<feature type="compositionally biased region" description="Low complexity" evidence="9">
    <location>
        <begin position="236"/>
        <end position="247"/>
    </location>
</feature>
<keyword evidence="3" id="KW-0862">Zinc</keyword>
<evidence type="ECO:0000256" key="9">
    <source>
        <dbReference type="SAM" id="MobiDB-lite"/>
    </source>
</evidence>
<dbReference type="Gene3D" id="1.10.565.10">
    <property type="entry name" value="Retinoid X Receptor"/>
    <property type="match status" value="1"/>
</dbReference>
<feature type="region of interest" description="Disordered" evidence="9">
    <location>
        <begin position="38"/>
        <end position="57"/>
    </location>
</feature>
<feature type="compositionally biased region" description="Low complexity" evidence="9">
    <location>
        <begin position="193"/>
        <end position="202"/>
    </location>
</feature>
<dbReference type="GO" id="GO:0030154">
    <property type="term" value="P:cell differentiation"/>
    <property type="evidence" value="ECO:0007669"/>
    <property type="project" value="TreeGrafter"/>
</dbReference>
<keyword evidence="1" id="KW-0479">Metal-binding</keyword>
<organism evidence="11 12">
    <name type="scientific">Macrostomum lignano</name>
    <dbReference type="NCBI Taxonomy" id="282301"/>
    <lineage>
        <taxon>Eukaryota</taxon>
        <taxon>Metazoa</taxon>
        <taxon>Spiralia</taxon>
        <taxon>Lophotrochozoa</taxon>
        <taxon>Platyhelminthes</taxon>
        <taxon>Rhabditophora</taxon>
        <taxon>Macrostomorpha</taxon>
        <taxon>Macrostomida</taxon>
        <taxon>Macrostomidae</taxon>
        <taxon>Macrostomum</taxon>
    </lineage>
</organism>
<dbReference type="PANTHER" id="PTHR24082:SF283">
    <property type="entry name" value="NUCLEAR HORMONE RECEPTOR HR96"/>
    <property type="match status" value="1"/>
</dbReference>
<dbReference type="Pfam" id="PF00105">
    <property type="entry name" value="zf-C4"/>
    <property type="match status" value="1"/>
</dbReference>
<dbReference type="GO" id="GO:0000122">
    <property type="term" value="P:negative regulation of transcription by RNA polymerase II"/>
    <property type="evidence" value="ECO:0007669"/>
    <property type="project" value="TreeGrafter"/>
</dbReference>
<dbReference type="GO" id="GO:0008270">
    <property type="term" value="F:zinc ion binding"/>
    <property type="evidence" value="ECO:0007669"/>
    <property type="project" value="UniProtKB-KW"/>
</dbReference>
<feature type="domain" description="Nuclear receptor" evidence="10">
    <location>
        <begin position="65"/>
        <end position="141"/>
    </location>
</feature>
<dbReference type="STRING" id="282301.A0A267EYL6"/>
<evidence type="ECO:0000256" key="7">
    <source>
        <dbReference type="ARBA" id="ARBA00023170"/>
    </source>
</evidence>
<keyword evidence="12" id="KW-1185">Reference proteome</keyword>
<name>A0A267EYL6_9PLAT</name>
<feature type="compositionally biased region" description="Acidic residues" evidence="9">
    <location>
        <begin position="216"/>
        <end position="235"/>
    </location>
</feature>
<evidence type="ECO:0000256" key="8">
    <source>
        <dbReference type="ARBA" id="ARBA00023242"/>
    </source>
</evidence>
<feature type="compositionally biased region" description="Low complexity" evidence="9">
    <location>
        <begin position="38"/>
        <end position="52"/>
    </location>
</feature>
<dbReference type="GO" id="GO:0000978">
    <property type="term" value="F:RNA polymerase II cis-regulatory region sequence-specific DNA binding"/>
    <property type="evidence" value="ECO:0007669"/>
    <property type="project" value="TreeGrafter"/>
</dbReference>
<sequence length="510" mass="58368">MSLWDSDPNSFVELEEVTDDIYWPQQVQHQQYQHQQYQHQQYQHQQQNQHQQPARRSRQPVLSGDAECLVCQLAASGNNFGVATCESCKTFFRRNAKREPSQIRCLHYNNCNVLREYRRSCTACRLRKCFAVGMRKELILSDEKLRSRARPTFKKPRYRWCRIPASVDINQLLAALPLASVSGSRSSISDEAPSGSGRSQSQPSPPHQLRVKEEAADFADTDEDDEDDEEKEDAAESPSEPELSPDSKQLEASPKFSALSSCVREYREPQDRKSAGALLMKILYLEDGFACMDNPIRKMIRLIPQLPYFDQLDKALLGRIVKFRVFGALQIISQLNYEPDRDAWVYSVDSGRPVLDEAVIPARDGVYSTFMCLTKRCLTDGRALYTPADVERMYNALIGFYREMQRLFRERCHLAAVVLMALYLLEEDVPLALTDAEKSSLRQVQWNYLNYLDDIAAGSCKLDGQMARYTSKKALLLLVQIRWLDTCYSDAAKALELAKVPPLMQELVSE</sequence>
<evidence type="ECO:0000256" key="1">
    <source>
        <dbReference type="ARBA" id="ARBA00022723"/>
    </source>
</evidence>
<reference evidence="11 12" key="1">
    <citation type="submission" date="2017-06" db="EMBL/GenBank/DDBJ databases">
        <title>A platform for efficient transgenesis in Macrostomum lignano, a flatworm model organism for stem cell research.</title>
        <authorList>
            <person name="Berezikov E."/>
        </authorList>
    </citation>
    <scope>NUCLEOTIDE SEQUENCE [LARGE SCALE GENOMIC DNA]</scope>
    <source>
        <strain evidence="11">DV1</strain>
        <tissue evidence="11">Whole organism</tissue>
    </source>
</reference>
<evidence type="ECO:0000256" key="6">
    <source>
        <dbReference type="ARBA" id="ARBA00023163"/>
    </source>
</evidence>